<accession>A0AAD6ZVN4</accession>
<dbReference type="GO" id="GO:0016491">
    <property type="term" value="F:oxidoreductase activity"/>
    <property type="evidence" value="ECO:0007669"/>
    <property type="project" value="UniProtKB-KW"/>
</dbReference>
<dbReference type="PRINTS" id="PR00080">
    <property type="entry name" value="SDRFAMILY"/>
</dbReference>
<feature type="non-terminal residue" evidence="3">
    <location>
        <position position="1"/>
    </location>
</feature>
<dbReference type="AlphaFoldDB" id="A0AAD6ZVN4"/>
<sequence>GFRVIATARRLETLGDLEHRGARVLSLDVTSSAPDLATFAEKAIAVYGQVDYLVNNAGFAQSGAIEEVSPEEALAQFNTNVLDLVSTTNVFLPHFRSRRTGTLVNFSSEATCTAIPGIGIHTATKAAVEAISDTWAHELAEYGIRLISIQVDSLSSSAPVFHSDA</sequence>
<dbReference type="Gene3D" id="3.40.50.720">
    <property type="entry name" value="NAD(P)-binding Rossmann-like Domain"/>
    <property type="match status" value="1"/>
</dbReference>
<dbReference type="PRINTS" id="PR00081">
    <property type="entry name" value="GDHRDH"/>
</dbReference>
<evidence type="ECO:0000256" key="1">
    <source>
        <dbReference type="ARBA" id="ARBA00006484"/>
    </source>
</evidence>
<dbReference type="SUPFAM" id="SSF51735">
    <property type="entry name" value="NAD(P)-binding Rossmann-fold domains"/>
    <property type="match status" value="1"/>
</dbReference>
<comment type="caution">
    <text evidence="3">The sequence shown here is derived from an EMBL/GenBank/DDBJ whole genome shotgun (WGS) entry which is preliminary data.</text>
</comment>
<dbReference type="Pfam" id="PF00106">
    <property type="entry name" value="adh_short"/>
    <property type="match status" value="1"/>
</dbReference>
<evidence type="ECO:0000313" key="3">
    <source>
        <dbReference type="EMBL" id="KAJ7342445.1"/>
    </source>
</evidence>
<proteinExistence type="inferred from homology"/>
<protein>
    <submittedName>
        <fullName evidence="3">Uncharacterized protein</fullName>
    </submittedName>
</protein>
<gene>
    <name evidence="3" type="ORF">DFH08DRAFT_703742</name>
</gene>
<dbReference type="Proteomes" id="UP001218218">
    <property type="component" value="Unassembled WGS sequence"/>
</dbReference>
<evidence type="ECO:0000313" key="4">
    <source>
        <dbReference type="Proteomes" id="UP001218218"/>
    </source>
</evidence>
<keyword evidence="2" id="KW-0560">Oxidoreductase</keyword>
<dbReference type="InterPro" id="IPR051911">
    <property type="entry name" value="SDR_oxidoreductase"/>
</dbReference>
<reference evidence="3" key="1">
    <citation type="submission" date="2023-03" db="EMBL/GenBank/DDBJ databases">
        <title>Massive genome expansion in bonnet fungi (Mycena s.s.) driven by repeated elements and novel gene families across ecological guilds.</title>
        <authorList>
            <consortium name="Lawrence Berkeley National Laboratory"/>
            <person name="Harder C.B."/>
            <person name="Miyauchi S."/>
            <person name="Viragh M."/>
            <person name="Kuo A."/>
            <person name="Thoen E."/>
            <person name="Andreopoulos B."/>
            <person name="Lu D."/>
            <person name="Skrede I."/>
            <person name="Drula E."/>
            <person name="Henrissat B."/>
            <person name="Morin E."/>
            <person name="Kohler A."/>
            <person name="Barry K."/>
            <person name="LaButti K."/>
            <person name="Morin E."/>
            <person name="Salamov A."/>
            <person name="Lipzen A."/>
            <person name="Mereny Z."/>
            <person name="Hegedus B."/>
            <person name="Baldrian P."/>
            <person name="Stursova M."/>
            <person name="Weitz H."/>
            <person name="Taylor A."/>
            <person name="Grigoriev I.V."/>
            <person name="Nagy L.G."/>
            <person name="Martin F."/>
            <person name="Kauserud H."/>
        </authorList>
    </citation>
    <scope>NUCLEOTIDE SEQUENCE</scope>
    <source>
        <strain evidence="3">CBHHK002</strain>
    </source>
</reference>
<dbReference type="PANTHER" id="PTHR43976:SF16">
    <property type="entry name" value="SHORT-CHAIN DEHYDROGENASE_REDUCTASE FAMILY PROTEIN"/>
    <property type="match status" value="1"/>
</dbReference>
<evidence type="ECO:0000256" key="2">
    <source>
        <dbReference type="ARBA" id="ARBA00023002"/>
    </source>
</evidence>
<comment type="similarity">
    <text evidence="1">Belongs to the short-chain dehydrogenases/reductases (SDR) family.</text>
</comment>
<dbReference type="PANTHER" id="PTHR43976">
    <property type="entry name" value="SHORT CHAIN DEHYDROGENASE"/>
    <property type="match status" value="1"/>
</dbReference>
<name>A0AAD6ZVN4_9AGAR</name>
<dbReference type="EMBL" id="JARIHO010000025">
    <property type="protein sequence ID" value="KAJ7342445.1"/>
    <property type="molecule type" value="Genomic_DNA"/>
</dbReference>
<dbReference type="InterPro" id="IPR002347">
    <property type="entry name" value="SDR_fam"/>
</dbReference>
<dbReference type="InterPro" id="IPR036291">
    <property type="entry name" value="NAD(P)-bd_dom_sf"/>
</dbReference>
<organism evidence="3 4">
    <name type="scientific">Mycena albidolilacea</name>
    <dbReference type="NCBI Taxonomy" id="1033008"/>
    <lineage>
        <taxon>Eukaryota</taxon>
        <taxon>Fungi</taxon>
        <taxon>Dikarya</taxon>
        <taxon>Basidiomycota</taxon>
        <taxon>Agaricomycotina</taxon>
        <taxon>Agaricomycetes</taxon>
        <taxon>Agaricomycetidae</taxon>
        <taxon>Agaricales</taxon>
        <taxon>Marasmiineae</taxon>
        <taxon>Mycenaceae</taxon>
        <taxon>Mycena</taxon>
    </lineage>
</organism>
<keyword evidence="4" id="KW-1185">Reference proteome</keyword>